<reference evidence="1 2" key="1">
    <citation type="submission" date="2015-07" db="EMBL/GenBank/DDBJ databases">
        <authorList>
            <consortium name="Pathogen Informatics"/>
        </authorList>
    </citation>
    <scope>NUCLEOTIDE SEQUENCE [LARGE SCALE GENOMIC DNA]</scope>
    <source>
        <strain evidence="1 2">A316</strain>
    </source>
</reference>
<dbReference type="EMBL" id="CWQY01000026">
    <property type="protein sequence ID" value="CSD08262.1"/>
    <property type="molecule type" value="Genomic_DNA"/>
</dbReference>
<dbReference type="Proteomes" id="UP000041770">
    <property type="component" value="Unassembled WGS sequence"/>
</dbReference>
<accession>A0A655VNT7</accession>
<gene>
    <name evidence="1" type="ORF">ERS013200_03109</name>
</gene>
<proteinExistence type="predicted"/>
<protein>
    <submittedName>
        <fullName evidence="1">Uncharacterized protein</fullName>
    </submittedName>
</protein>
<evidence type="ECO:0000313" key="1">
    <source>
        <dbReference type="EMBL" id="CSD08262.1"/>
    </source>
</evidence>
<evidence type="ECO:0000313" key="2">
    <source>
        <dbReference type="Proteomes" id="UP000041770"/>
    </source>
</evidence>
<organism evidence="1 2">
    <name type="scientific">Vibrio cholerae</name>
    <dbReference type="NCBI Taxonomy" id="666"/>
    <lineage>
        <taxon>Bacteria</taxon>
        <taxon>Pseudomonadati</taxon>
        <taxon>Pseudomonadota</taxon>
        <taxon>Gammaproteobacteria</taxon>
        <taxon>Vibrionales</taxon>
        <taxon>Vibrionaceae</taxon>
        <taxon>Vibrio</taxon>
    </lineage>
</organism>
<dbReference type="AlphaFoldDB" id="A0A655VNT7"/>
<sequence>MAEITHRTCCNQVLALRRTRKWLILLAQIQVAFPTYWLLGIHILEACAKLDVFRFIATKVPCRQRHTRRLMHCRNLRDHFIHKAFGRVQTWIDKAHAIIELHCGDVRGILRIQQTELIGRRLIALLH</sequence>
<name>A0A655VNT7_VIBCL</name>